<keyword evidence="17" id="KW-1185">Reference proteome</keyword>
<keyword evidence="10 14" id="KW-0833">Ubl conjugation pathway</keyword>
<evidence type="ECO:0000256" key="13">
    <source>
        <dbReference type="ARBA" id="ARBA00023200"/>
    </source>
</evidence>
<evidence type="ECO:0000256" key="2">
    <source>
        <dbReference type="ARBA" id="ARBA00004192"/>
    </source>
</evidence>
<keyword evidence="11 14" id="KW-0832">Ubl conjugation</keyword>
<accession>A0ABY0S542</accession>
<dbReference type="InterPro" id="IPR051071">
    <property type="entry name" value="LRR-bact_E3_ubiq_ligases"/>
</dbReference>
<dbReference type="PANTHER" id="PTHR47114">
    <property type="match status" value="1"/>
</dbReference>
<evidence type="ECO:0000256" key="6">
    <source>
        <dbReference type="ARBA" id="ARBA00022525"/>
    </source>
</evidence>
<evidence type="ECO:0000256" key="14">
    <source>
        <dbReference type="PROSITE-ProRule" id="PRU01398"/>
    </source>
</evidence>
<evidence type="ECO:0000256" key="7">
    <source>
        <dbReference type="ARBA" id="ARBA00022614"/>
    </source>
</evidence>
<comment type="catalytic activity">
    <reaction evidence="1">
        <text>S-ubiquitinyl-[E2 ubiquitin-conjugating enzyme]-L-cysteine + [acceptor protein]-L-lysine = [E2 ubiquitin-conjugating enzyme]-L-cysteine + N(6)-ubiquitinyl-[acceptor protein]-L-lysine.</text>
        <dbReference type="EC" id="2.3.2.27"/>
    </reaction>
</comment>
<evidence type="ECO:0000256" key="11">
    <source>
        <dbReference type="ARBA" id="ARBA00022843"/>
    </source>
</evidence>
<dbReference type="InterPro" id="IPR001611">
    <property type="entry name" value="Leu-rich_rpt"/>
</dbReference>
<name>A0ABY0S542_9PSED</name>
<keyword evidence="16" id="KW-0436">Ligase</keyword>
<evidence type="ECO:0000256" key="3">
    <source>
        <dbReference type="ARBA" id="ARBA00004613"/>
    </source>
</evidence>
<evidence type="ECO:0000313" key="17">
    <source>
        <dbReference type="Proteomes" id="UP000181903"/>
    </source>
</evidence>
<evidence type="ECO:0000256" key="10">
    <source>
        <dbReference type="ARBA" id="ARBA00022786"/>
    </source>
</evidence>
<dbReference type="InterPro" id="IPR046673">
    <property type="entry name" value="ToxA_N"/>
</dbReference>
<feature type="active site" description="Glycyl thioester intermediate" evidence="14">
    <location>
        <position position="1406"/>
    </location>
</feature>
<evidence type="ECO:0000256" key="1">
    <source>
        <dbReference type="ARBA" id="ARBA00000900"/>
    </source>
</evidence>
<dbReference type="SMART" id="SM00369">
    <property type="entry name" value="LRR_TYP"/>
    <property type="match status" value="3"/>
</dbReference>
<keyword evidence="13 14" id="KW-1035">Host cytoplasm</keyword>
<dbReference type="PROSITE" id="PS51450">
    <property type="entry name" value="LRR"/>
    <property type="match status" value="1"/>
</dbReference>
<feature type="domain" description="NEL" evidence="15">
    <location>
        <begin position="1319"/>
        <end position="1611"/>
    </location>
</feature>
<keyword evidence="9" id="KW-0677">Repeat</keyword>
<dbReference type="SUPFAM" id="SSF52058">
    <property type="entry name" value="L domain-like"/>
    <property type="match status" value="1"/>
</dbReference>
<evidence type="ECO:0000313" key="16">
    <source>
        <dbReference type="EMBL" id="SDO81937.1"/>
    </source>
</evidence>
<dbReference type="InterPro" id="IPR029487">
    <property type="entry name" value="NEL_dom"/>
</dbReference>
<dbReference type="Pfam" id="PF14496">
    <property type="entry name" value="NEL"/>
    <property type="match status" value="1"/>
</dbReference>
<dbReference type="InterPro" id="IPR032675">
    <property type="entry name" value="LRR_dom_sf"/>
</dbReference>
<proteinExistence type="inferred from homology"/>
<comment type="similarity">
    <text evidence="4 14">Belongs to the LRR-containing bacterial E3 ligase family.</text>
</comment>
<organism evidence="16 17">
    <name type="scientific">Pseudomonas poae</name>
    <dbReference type="NCBI Taxonomy" id="200451"/>
    <lineage>
        <taxon>Bacteria</taxon>
        <taxon>Pseudomonadati</taxon>
        <taxon>Pseudomonadota</taxon>
        <taxon>Gammaproteobacteria</taxon>
        <taxon>Pseudomonadales</taxon>
        <taxon>Pseudomonadaceae</taxon>
        <taxon>Pseudomonas</taxon>
    </lineage>
</organism>
<evidence type="ECO:0000256" key="8">
    <source>
        <dbReference type="ARBA" id="ARBA00022679"/>
    </source>
</evidence>
<dbReference type="PANTHER" id="PTHR47114:SF2">
    <property type="entry name" value="OLIGODENDROCYTE-MYELIN GLYCOPROTEIN"/>
    <property type="match status" value="1"/>
</dbReference>
<dbReference type="EMBL" id="LT629706">
    <property type="protein sequence ID" value="SDO81937.1"/>
    <property type="molecule type" value="Genomic_DNA"/>
</dbReference>
<dbReference type="Gene3D" id="1.20.58.360">
    <property type="entry name" value="Shigella T3SS effector IpaH defines"/>
    <property type="match status" value="1"/>
</dbReference>
<dbReference type="PROSITE" id="PS52053">
    <property type="entry name" value="NEL"/>
    <property type="match status" value="1"/>
</dbReference>
<sequence length="1611" mass="180208">MTQTLDLIEVVVPLTETQLQAGLLDLSGDLDKAAVLRTQLPPWMVTADADVLAALEQAHRASERPRARLNALLERLRPLDEYCAERLHAYLASKGVDCVDVQHDVLEVSRYAFRSVMPDLTWAQKQTPSVHKATLLQAAMQNFPASQATVGGVPESALIRSAASGKPLQDLSVLDFVTYCRELDLGQAYQRHLCEVFKLPARTDHTQEQSLSANSAAMTVGTAKCLDMEVDLHLARARQHISTASYTRVLELIRTDWPASEVEHLAPEDAAMIWQSLEIDGATLWSVLLLSTDTPGSLPGGAFLLYMPNEPERAWYEYSSLQDFQQYLTRKLQESEYRRFFQRYLDEEQRPGFLARFDKAQALGSLATVVVKVRFSAFFFHACLSKIQRDAQVLAVPVAEVDAQASEERLQTYLSAGLTLLNVAGFVVPVLGQLMAGVAVGQLLGEVFDGVEDWAHHRTADALKHLSNVGQSLASMAAFAVGGRVVGALWRGARSSDFFDQVEAVTRQNGQPGLWRRSLGPYRQTSSLDDKWVTNPYGIYQAQGQSYIRIDGEAYAIGFDPALGKWRINHPTRPTAFRPPLEHNKRGGWLHIYEQPEQWQDLRYTLNRLDPSLRALEHEQVESIAAVSDMSLPKAQRLALDHQPLPARFNDSVLRFKQQQKIVDLIAQMERQQPSTPQTAYTQLLALPLVPGWPKGRFFELLDEQGDVLESHPDLAPFDYEDQSIHITRQQLDDGQLMETLLEELDEQEQASLLGQAARPAQAKALLQQRLLDSLKANPRPVYEQLYLSQEYQGAVAQMPLKRAFPEMPSPLVRELMAQATDAERRLLAQTGRVPLTLAQRARETLDELAQDQAVMGLHAPELATDASHRVALGVMRRLPGWPRELLLYLREGRAGEQVSAPPGEPAVQRTVLKTAAGYQALDAQGQSLGATATGPEGFYTAVLNALSARQRAALNLDGPSGAARLRALTPAAAREERPRLAGYLWPERAKVASEEHFCVQAAPPSLTSFARELVRKLRKLYPSLTDVQLSTLLEEAGTDHLSRAKAVQALEQQFDSLHRALKTWRNDLSAYNLMLGTRQDFRLSRAQVATALERCWRRMTVLPNKARVNVPGLSLNGMLRAPLPMLPAGVSFAHVEQLTLRNTGQTDDVAYFLKHFPGLHAVDLADNQISRLPEVLSKIPRLEELCLANNNLQLTEYTRKTLGAMRTLHTLNLSQNPLRDPPDVGSLFDLRELLLRDCRLTSIPPGAARLPYLHYVDLRENDIKVLPGWLFQLPRASAQAFNLRHNPLDTSSRQTLRNYRNDKGLGMGYLEDDIARLTEQKARELWLADDRVNRYTEKLRLWNGFKDEPTSDGLFNLLAELGGTADAALVREDMDRRVWRVLEAVGNDAQLREQVYERAATPLNCDDAAAVSFSNLEVLVEIREAERLVEDGKLTAKPLLDLAKSLFRLDQLERLAYNHSLAHPAADPLEVSLAFRSGLANTLQLPGQPRHMRFASLAGVTPSDLTDAANAVRTAELSPKLLQYLVELPFWSAYLKRTFAGRFERINQPFDRRLQRVFDTRETLDDAAYHKQVSTIHKEQAQAEQAELETQTQSALKYAEVGGCLEVPLD</sequence>
<dbReference type="RefSeq" id="WP_069665413.1">
    <property type="nucleotide sequence ID" value="NZ_JYLI01000014.1"/>
</dbReference>
<keyword evidence="8 14" id="KW-0808">Transferase</keyword>
<evidence type="ECO:0000259" key="15">
    <source>
        <dbReference type="PROSITE" id="PS52053"/>
    </source>
</evidence>
<dbReference type="EC" id="2.3.2.27" evidence="5"/>
<evidence type="ECO:0000256" key="9">
    <source>
        <dbReference type="ARBA" id="ARBA00022737"/>
    </source>
</evidence>
<comment type="subcellular location">
    <subcellularLocation>
        <location evidence="2">Host cytoplasm</location>
    </subcellularLocation>
    <subcellularLocation>
        <location evidence="3">Secreted</location>
    </subcellularLocation>
</comment>
<reference evidence="16 17" key="1">
    <citation type="submission" date="2016-10" db="EMBL/GenBank/DDBJ databases">
        <authorList>
            <person name="Varghese N."/>
            <person name="Submissions S."/>
        </authorList>
    </citation>
    <scope>NUCLEOTIDE SEQUENCE [LARGE SCALE GENOMIC DNA]</scope>
    <source>
        <strain evidence="16 17">BS2776</strain>
    </source>
</reference>
<dbReference type="InterPro" id="IPR003591">
    <property type="entry name" value="Leu-rich_rpt_typical-subtyp"/>
</dbReference>
<dbReference type="Pfam" id="PF20178">
    <property type="entry name" value="ToxA_N"/>
    <property type="match status" value="1"/>
</dbReference>
<protein>
    <recommendedName>
        <fullName evidence="5">RING-type E3 ubiquitin transferase</fullName>
        <ecNumber evidence="5">2.3.2.27</ecNumber>
    </recommendedName>
</protein>
<dbReference type="Proteomes" id="UP000181903">
    <property type="component" value="Chromosome I"/>
</dbReference>
<evidence type="ECO:0000256" key="5">
    <source>
        <dbReference type="ARBA" id="ARBA00012483"/>
    </source>
</evidence>
<evidence type="ECO:0000256" key="4">
    <source>
        <dbReference type="ARBA" id="ARBA00009868"/>
    </source>
</evidence>
<keyword evidence="7" id="KW-0433">Leucine-rich repeat</keyword>
<keyword evidence="12" id="KW-0843">Virulence</keyword>
<gene>
    <name evidence="16" type="ORF">SAMN04490208_5064</name>
</gene>
<evidence type="ECO:0000256" key="12">
    <source>
        <dbReference type="ARBA" id="ARBA00023026"/>
    </source>
</evidence>
<dbReference type="Gene3D" id="3.80.10.10">
    <property type="entry name" value="Ribonuclease Inhibitor"/>
    <property type="match status" value="1"/>
</dbReference>
<keyword evidence="6 14" id="KW-0964">Secreted</keyword>
<comment type="PTM">
    <text evidence="14">Ubiquitinated in the presence of host E1 ubiquitin-activating enzyme, E2 ubiquitin-conjugating enzyme and ubiquitin.</text>
</comment>
<dbReference type="GO" id="GO:0016874">
    <property type="term" value="F:ligase activity"/>
    <property type="evidence" value="ECO:0007669"/>
    <property type="project" value="UniProtKB-KW"/>
</dbReference>